<evidence type="ECO:0000313" key="2">
    <source>
        <dbReference type="EMBL" id="CUH99400.1"/>
    </source>
</evidence>
<evidence type="ECO:0000259" key="1">
    <source>
        <dbReference type="SMART" id="SM00460"/>
    </source>
</evidence>
<evidence type="ECO:0000313" key="3">
    <source>
        <dbReference type="Proteomes" id="UP000051326"/>
    </source>
</evidence>
<feature type="domain" description="Transglutaminase-like" evidence="1">
    <location>
        <begin position="74"/>
        <end position="145"/>
    </location>
</feature>
<dbReference type="PANTHER" id="PTHR33490">
    <property type="entry name" value="BLR5614 PROTEIN-RELATED"/>
    <property type="match status" value="1"/>
</dbReference>
<dbReference type="Pfam" id="PF01841">
    <property type="entry name" value="Transglut_core"/>
    <property type="match status" value="1"/>
</dbReference>
<name>A0A0P1H8Y3_9RHOB</name>
<dbReference type="EMBL" id="CYSR01000015">
    <property type="protein sequence ID" value="CUH99400.1"/>
    <property type="molecule type" value="Genomic_DNA"/>
</dbReference>
<sequence>MNGLAPEQRAALAATGVLDLQHPEVRAAAERALADGAEDDTAKAVAFYYAVRDGISYEVFGTGLSETDLKASSILKARRGFCLHKAILFAALCRSQGIPCRIAAARVRNHISSPNLTKLVGGDVFLHWFNQVWLQGRWIKAAPVFNRLLCRIYRIPPLEFDGTGDAFVQGHVAGQEMQYLDTPVLFEAPTAEQLVQHVASHHPLMVPASLRVPREREIAAL</sequence>
<dbReference type="RefSeq" id="WP_058285563.1">
    <property type="nucleotide sequence ID" value="NZ_CP041159.1"/>
</dbReference>
<dbReference type="Gene3D" id="3.10.620.30">
    <property type="match status" value="1"/>
</dbReference>
<dbReference type="InterPro" id="IPR038765">
    <property type="entry name" value="Papain-like_cys_pep_sf"/>
</dbReference>
<dbReference type="SUPFAM" id="SSF54001">
    <property type="entry name" value="Cysteine proteinases"/>
    <property type="match status" value="1"/>
</dbReference>
<dbReference type="AlphaFoldDB" id="A0A0P1H8Y3"/>
<dbReference type="InterPro" id="IPR002931">
    <property type="entry name" value="Transglutaminase-like"/>
</dbReference>
<dbReference type="Proteomes" id="UP000051326">
    <property type="component" value="Unassembled WGS sequence"/>
</dbReference>
<protein>
    <submittedName>
        <fullName evidence="2">Transglutaminase-like superfamily protein</fullName>
    </submittedName>
</protein>
<proteinExistence type="predicted"/>
<dbReference type="STRING" id="1396826.PHA8399_01519"/>
<gene>
    <name evidence="2" type="ORF">PHA8399_01519</name>
</gene>
<accession>A0A0P1H8Y3</accession>
<organism evidence="2 3">
    <name type="scientific">Leisingera aquaemixtae</name>
    <dbReference type="NCBI Taxonomy" id="1396826"/>
    <lineage>
        <taxon>Bacteria</taxon>
        <taxon>Pseudomonadati</taxon>
        <taxon>Pseudomonadota</taxon>
        <taxon>Alphaproteobacteria</taxon>
        <taxon>Rhodobacterales</taxon>
        <taxon>Roseobacteraceae</taxon>
        <taxon>Leisingera</taxon>
    </lineage>
</organism>
<dbReference type="SMART" id="SM00460">
    <property type="entry name" value="TGc"/>
    <property type="match status" value="1"/>
</dbReference>
<dbReference type="PANTHER" id="PTHR33490:SF3">
    <property type="entry name" value="CONSERVED INTEGRAL MEMBRANE PROTEIN"/>
    <property type="match status" value="1"/>
</dbReference>
<reference evidence="2 3" key="1">
    <citation type="submission" date="2015-09" db="EMBL/GenBank/DDBJ databases">
        <authorList>
            <consortium name="Swine Surveillance"/>
        </authorList>
    </citation>
    <scope>NUCLEOTIDE SEQUENCE [LARGE SCALE GENOMIC DNA]</scope>
    <source>
        <strain evidence="2 3">CECT 8399</strain>
    </source>
</reference>